<accession>A0A9W7A021</accession>
<evidence type="ECO:0008006" key="4">
    <source>
        <dbReference type="Google" id="ProtNLM"/>
    </source>
</evidence>
<dbReference type="AlphaFoldDB" id="A0A9W7A021"/>
<evidence type="ECO:0000313" key="2">
    <source>
        <dbReference type="EMBL" id="GMH63494.1"/>
    </source>
</evidence>
<reference evidence="3" key="1">
    <citation type="journal article" date="2023" name="Commun. Biol.">
        <title>Genome analysis of Parmales, the sister group of diatoms, reveals the evolutionary specialization of diatoms from phago-mixotrophs to photoautotrophs.</title>
        <authorList>
            <person name="Ban H."/>
            <person name="Sato S."/>
            <person name="Yoshikawa S."/>
            <person name="Yamada K."/>
            <person name="Nakamura Y."/>
            <person name="Ichinomiya M."/>
            <person name="Sato N."/>
            <person name="Blanc-Mathieu R."/>
            <person name="Endo H."/>
            <person name="Kuwata A."/>
            <person name="Ogata H."/>
        </authorList>
    </citation>
    <scope>NUCLEOTIDE SEQUENCE [LARGE SCALE GENOMIC DNA]</scope>
</reference>
<gene>
    <name evidence="2" type="ORF">TL16_g03724</name>
</gene>
<sequence length="329" mass="33396">MKLLVQFVASLTAPHIKNILIIFYFARCSFVTLEVIGEVNFAGALSAAGGVSTSSVKVDEEVEAGGVVTGKVHVLNDAEVDGKISVKGDAVMDFLTASQIEAGSLKVDGVVSVEEGVEAATGVFSESIKSPKVDVEGEITAESIVVSGTGGFAGGVTGGSLEIGGDGKIAGLLEGSEAAFSGQIKSTSLMTSRLYSEDITASGFVLGEVVKSKGDVEAMANVRGVNLIAGEWIRGNDVVVENKVTTLIAEVGGMLTAGGIETKKMLASESLSVGNVDVGASILAMSAKIEEMQGVINQLVAFIETKGGEGGKGGGEGEEGKKRGEEGGE</sequence>
<name>A0A9W7A021_9STRA</name>
<dbReference type="EMBL" id="BLQM01000100">
    <property type="protein sequence ID" value="GMH63494.1"/>
    <property type="molecule type" value="Genomic_DNA"/>
</dbReference>
<evidence type="ECO:0000313" key="3">
    <source>
        <dbReference type="Proteomes" id="UP001162640"/>
    </source>
</evidence>
<dbReference type="Proteomes" id="UP001162640">
    <property type="component" value="Unassembled WGS sequence"/>
</dbReference>
<protein>
    <recommendedName>
        <fullName evidence="4">Polymer-forming cytoskeletal protein</fullName>
    </recommendedName>
</protein>
<comment type="caution">
    <text evidence="2">The sequence shown here is derived from an EMBL/GenBank/DDBJ whole genome shotgun (WGS) entry which is preliminary data.</text>
</comment>
<feature type="compositionally biased region" description="Basic and acidic residues" evidence="1">
    <location>
        <begin position="318"/>
        <end position="329"/>
    </location>
</feature>
<proteinExistence type="predicted"/>
<organism evidence="2 3">
    <name type="scientific">Triparma laevis f. inornata</name>
    <dbReference type="NCBI Taxonomy" id="1714386"/>
    <lineage>
        <taxon>Eukaryota</taxon>
        <taxon>Sar</taxon>
        <taxon>Stramenopiles</taxon>
        <taxon>Ochrophyta</taxon>
        <taxon>Bolidophyceae</taxon>
        <taxon>Parmales</taxon>
        <taxon>Triparmaceae</taxon>
        <taxon>Triparma</taxon>
    </lineage>
</organism>
<feature type="region of interest" description="Disordered" evidence="1">
    <location>
        <begin position="307"/>
        <end position="329"/>
    </location>
</feature>
<evidence type="ECO:0000256" key="1">
    <source>
        <dbReference type="SAM" id="MobiDB-lite"/>
    </source>
</evidence>